<dbReference type="Proteomes" id="UP000828390">
    <property type="component" value="Unassembled WGS sequence"/>
</dbReference>
<accession>A0A9D4R946</accession>
<dbReference type="GO" id="GO:0005096">
    <property type="term" value="F:GTPase activator activity"/>
    <property type="evidence" value="ECO:0007669"/>
    <property type="project" value="UniProtKB-KW"/>
</dbReference>
<evidence type="ECO:0000313" key="14">
    <source>
        <dbReference type="Proteomes" id="UP000828390"/>
    </source>
</evidence>
<evidence type="ECO:0000256" key="3">
    <source>
        <dbReference type="ARBA" id="ARBA00004656"/>
    </source>
</evidence>
<keyword evidence="6" id="KW-0963">Cytoplasm</keyword>
<evidence type="ECO:0000256" key="8">
    <source>
        <dbReference type="ARBA" id="ARBA00023228"/>
    </source>
</evidence>
<feature type="transmembrane region" description="Helical" evidence="11">
    <location>
        <begin position="226"/>
        <end position="245"/>
    </location>
</feature>
<dbReference type="InterPro" id="IPR039842">
    <property type="entry name" value="TBC1D7"/>
</dbReference>
<gene>
    <name evidence="13" type="ORF">DPMN_100390</name>
</gene>
<name>A0A9D4R946_DREPO</name>
<dbReference type="InterPro" id="IPR035969">
    <property type="entry name" value="Rab-GAP_TBC_sf"/>
</dbReference>
<dbReference type="Gene3D" id="1.10.10.750">
    <property type="entry name" value="Ypt/Rab-GAP domain of gyp1p, domain 1"/>
    <property type="match status" value="1"/>
</dbReference>
<evidence type="ECO:0000256" key="9">
    <source>
        <dbReference type="ARBA" id="ARBA00023329"/>
    </source>
</evidence>
<dbReference type="InterPro" id="IPR043039">
    <property type="entry name" value="TBC1D7_dom2"/>
</dbReference>
<dbReference type="Gene3D" id="1.10.8.680">
    <property type="entry name" value="Ypt/Rab-GAP domain of gyp1p, domain 2"/>
    <property type="match status" value="1"/>
</dbReference>
<dbReference type="Gene3D" id="1.10.472.80">
    <property type="entry name" value="Ypt/Rab-GAP domain of gyp1p, domain 3"/>
    <property type="match status" value="1"/>
</dbReference>
<evidence type="ECO:0000256" key="1">
    <source>
        <dbReference type="ARBA" id="ARBA00004514"/>
    </source>
</evidence>
<dbReference type="GO" id="GO:0031410">
    <property type="term" value="C:cytoplasmic vesicle"/>
    <property type="evidence" value="ECO:0007669"/>
    <property type="project" value="UniProtKB-SubCell"/>
</dbReference>
<comment type="subcellular location">
    <subcellularLocation>
        <location evidence="1">Cytoplasm</location>
        <location evidence="1">Cytosol</location>
    </subcellularLocation>
    <subcellularLocation>
        <location evidence="2">Cytoplasmic vesicle</location>
    </subcellularLocation>
    <subcellularLocation>
        <location evidence="3">Lysosome membrane</location>
    </subcellularLocation>
</comment>
<reference evidence="13" key="2">
    <citation type="submission" date="2020-11" db="EMBL/GenBank/DDBJ databases">
        <authorList>
            <person name="McCartney M.A."/>
            <person name="Auch B."/>
            <person name="Kono T."/>
            <person name="Mallez S."/>
            <person name="Becker A."/>
            <person name="Gohl D.M."/>
            <person name="Silverstein K.A.T."/>
            <person name="Koren S."/>
            <person name="Bechman K.B."/>
            <person name="Herman A."/>
            <person name="Abrahante J.E."/>
            <person name="Garbe J."/>
        </authorList>
    </citation>
    <scope>NUCLEOTIDE SEQUENCE</scope>
    <source>
        <strain evidence="13">Duluth1</strain>
        <tissue evidence="13">Whole animal</tissue>
    </source>
</reference>
<keyword evidence="8" id="KW-0458">Lysosome</keyword>
<dbReference type="Pfam" id="PF23436">
    <property type="entry name" value="RabGap-TBC_2"/>
    <property type="match status" value="1"/>
</dbReference>
<evidence type="ECO:0000256" key="4">
    <source>
        <dbReference type="ARBA" id="ARBA00015455"/>
    </source>
</evidence>
<comment type="caution">
    <text evidence="13">The sequence shown here is derived from an EMBL/GenBank/DDBJ whole genome shotgun (WGS) entry which is preliminary data.</text>
</comment>
<keyword evidence="11" id="KW-1133">Transmembrane helix</keyword>
<evidence type="ECO:0000256" key="11">
    <source>
        <dbReference type="SAM" id="Phobius"/>
    </source>
</evidence>
<dbReference type="EMBL" id="JAIWYP010000003">
    <property type="protein sequence ID" value="KAH3857775.1"/>
    <property type="molecule type" value="Genomic_DNA"/>
</dbReference>
<proteinExistence type="predicted"/>
<evidence type="ECO:0000256" key="2">
    <source>
        <dbReference type="ARBA" id="ARBA00004541"/>
    </source>
</evidence>
<organism evidence="13 14">
    <name type="scientific">Dreissena polymorpha</name>
    <name type="common">Zebra mussel</name>
    <name type="synonym">Mytilus polymorpha</name>
    <dbReference type="NCBI Taxonomy" id="45954"/>
    <lineage>
        <taxon>Eukaryota</taxon>
        <taxon>Metazoa</taxon>
        <taxon>Spiralia</taxon>
        <taxon>Lophotrochozoa</taxon>
        <taxon>Mollusca</taxon>
        <taxon>Bivalvia</taxon>
        <taxon>Autobranchia</taxon>
        <taxon>Heteroconchia</taxon>
        <taxon>Euheterodonta</taxon>
        <taxon>Imparidentia</taxon>
        <taxon>Neoheterodontei</taxon>
        <taxon>Myida</taxon>
        <taxon>Dreissenoidea</taxon>
        <taxon>Dreissenidae</taxon>
        <taxon>Dreissena</taxon>
    </lineage>
</organism>
<evidence type="ECO:0000256" key="6">
    <source>
        <dbReference type="ARBA" id="ARBA00022490"/>
    </source>
</evidence>
<dbReference type="GO" id="GO:0005765">
    <property type="term" value="C:lysosomal membrane"/>
    <property type="evidence" value="ECO:0007669"/>
    <property type="project" value="UniProtKB-SubCell"/>
</dbReference>
<keyword evidence="14" id="KW-1185">Reference proteome</keyword>
<keyword evidence="7 11" id="KW-0472">Membrane</keyword>
<dbReference type="PANTHER" id="PTHR13530">
    <property type="entry name" value="TBC1 DOMAIN FAMILY MEMBER 7"/>
    <property type="match status" value="1"/>
</dbReference>
<dbReference type="InterPro" id="IPR000195">
    <property type="entry name" value="Rab-GAP-TBC_dom"/>
</dbReference>
<dbReference type="GO" id="GO:0032007">
    <property type="term" value="P:negative regulation of TOR signaling"/>
    <property type="evidence" value="ECO:0007669"/>
    <property type="project" value="TreeGrafter"/>
</dbReference>
<dbReference type="GO" id="GO:0005829">
    <property type="term" value="C:cytosol"/>
    <property type="evidence" value="ECO:0007669"/>
    <property type="project" value="UniProtKB-SubCell"/>
</dbReference>
<feature type="domain" description="Rab-GAP TBC" evidence="12">
    <location>
        <begin position="156"/>
        <end position="263"/>
    </location>
</feature>
<dbReference type="OrthoDB" id="18718at2759"/>
<dbReference type="AlphaFoldDB" id="A0A9D4R946"/>
<evidence type="ECO:0000256" key="5">
    <source>
        <dbReference type="ARBA" id="ARBA00022468"/>
    </source>
</evidence>
<comment type="function">
    <text evidence="10">Non-catalytic component of the TSC-TBC complex, a multiprotein complex that acts as a negative regulator of the canonical mTORC1 complex, an evolutionarily conserved central nutrient sensor that stimulates anabolic reactions and macromolecule biosynthesis to promote cellular biomass generation and growth. The TSC-TBC complex acts as a GTPase-activating protein (GAP) for the small GTPase RHEB, a direct activator of the protein kinase activity of mTORC1. In absence of nutrients, the TSC-TBC complex inhibits mTORC1, thereby preventing phosphorylation of ribosomal protein S6 kinase (RPS6KB1 and RPS6KB2) and EIF4EBP1 (4E-BP1) by the mTORC1 signaling. The TSC-TBC complex is inactivated in response to nutrients, relieving inhibition of mTORC1.</text>
</comment>
<evidence type="ECO:0000256" key="10">
    <source>
        <dbReference type="ARBA" id="ARBA00046045"/>
    </source>
</evidence>
<evidence type="ECO:0000259" key="12">
    <source>
        <dbReference type="Pfam" id="PF23436"/>
    </source>
</evidence>
<reference evidence="13" key="1">
    <citation type="journal article" date="2019" name="bioRxiv">
        <title>The Genome of the Zebra Mussel, Dreissena polymorpha: A Resource for Invasive Species Research.</title>
        <authorList>
            <person name="McCartney M.A."/>
            <person name="Auch B."/>
            <person name="Kono T."/>
            <person name="Mallez S."/>
            <person name="Zhang Y."/>
            <person name="Obille A."/>
            <person name="Becker A."/>
            <person name="Abrahante J.E."/>
            <person name="Garbe J."/>
            <person name="Badalamenti J.P."/>
            <person name="Herman A."/>
            <person name="Mangelson H."/>
            <person name="Liachko I."/>
            <person name="Sullivan S."/>
            <person name="Sone E.D."/>
            <person name="Koren S."/>
            <person name="Silverstein K.A.T."/>
            <person name="Beckman K.B."/>
            <person name="Gohl D.M."/>
        </authorList>
    </citation>
    <scope>NUCLEOTIDE SEQUENCE</scope>
    <source>
        <strain evidence="13">Duluth1</strain>
        <tissue evidence="13">Whole animal</tissue>
    </source>
</reference>
<dbReference type="SUPFAM" id="SSF47923">
    <property type="entry name" value="Ypt/Rab-GAP domain of gyp1p"/>
    <property type="match status" value="1"/>
</dbReference>
<keyword evidence="5" id="KW-0343">GTPase activation</keyword>
<protein>
    <recommendedName>
        <fullName evidence="4">TBC1 domain family member 7</fullName>
    </recommendedName>
</protein>
<evidence type="ECO:0000313" key="13">
    <source>
        <dbReference type="EMBL" id="KAH3857775.1"/>
    </source>
</evidence>
<keyword evidence="11" id="KW-0812">Transmembrane</keyword>
<sequence length="302" mass="35163">MSDDQNFRKNFYKKVGFRTFDEKHAIETLLKDKPLDIDKLRLYCLRCPVSAKYRVYLWKVVLGVIPASQDSHEFVMKNRQEQYDLLKSSLEVMRRIHCDTPVVEVFLKMFLIEEGLLPFHDSGLCDQHSCYMSIAQLVSQMAESNIEAYWITNKFYRMFSRSMKDVLPTLPEKVKTLLKKEDTDCKLWNHLAKHELWQILPLKRWFSTCFAAVLPEIPFERVVDKVLGGSVMILVYVAVSLLITLKRPLLTMASREDMIQYLTQVPEDTGDILVNNAIDLWEKQGHHMTKSDSPGPINRSPS</sequence>
<evidence type="ECO:0000256" key="7">
    <source>
        <dbReference type="ARBA" id="ARBA00023136"/>
    </source>
</evidence>
<keyword evidence="9" id="KW-0968">Cytoplasmic vesicle</keyword>
<dbReference type="PANTHER" id="PTHR13530:SF3">
    <property type="entry name" value="TBC1 DOMAIN FAMILY MEMBER 7"/>
    <property type="match status" value="1"/>
</dbReference>